<accession>A0A091B727</accession>
<feature type="chain" id="PRO_5001869529" description="Peptidase M12B domain-containing protein" evidence="1">
    <location>
        <begin position="25"/>
        <end position="912"/>
    </location>
</feature>
<protein>
    <recommendedName>
        <fullName evidence="4">Peptidase M12B domain-containing protein</fullName>
    </recommendedName>
</protein>
<evidence type="ECO:0008006" key="4">
    <source>
        <dbReference type="Google" id="ProtNLM"/>
    </source>
</evidence>
<evidence type="ECO:0000313" key="3">
    <source>
        <dbReference type="Proteomes" id="UP000029393"/>
    </source>
</evidence>
<name>A0A091B727_9GAMM</name>
<sequence length="912" mass="96883">MRIALLPCVSLAIALAFASSSSMAADGKPGHRPFKLGDKVEHDRLLRFRPLAIDFEALEAAVASGSRITVPDPDGGELVYEYLSHTEHANGITTWVGRREGDLPGFEAVFTFAGDAVFGQAPRANGSLLYIETVAGQPRLMEDLAVDIGERSAVQVDDAVIPDASDLVAMQKELAARPAPTLQSNHNRIDILLAYTPGLATYVGSDSGTRALLQNRIDLGNTALANAGVEGRFRLVATPRVDYPDTGSNSDTLALMRAWNGAGAHPLAMQLAKLRHRHGADLVGLVRRYLNSDSGSCGVGYVNGSGNSPGNIPFQQNSGYFNANHGTDNGFFCLSTTIAHEIGHNLGQTHDIDTTGGARNAAHTYSHGYRITPAGQDGFSTVMAYGTGSQRPANIFSNPLVSHPECDNLPCGTPEADVARSLAETMPLVAAWFQPADGDARQINSTRGHMDVTFTGLPALTDARWRVVYGGTGSFTLTGPTRAAPGATITARLSWSGLQAPFNSAFPVQLVVESSPSVVAATRNLQLTLRDMMPAPITLGDNRPVSVAASRWQVTRDYNETRMQFVLPPHVNSARVRVVSTVDVDLFASPAVPRAIAASPLLAPGVDRGAAQVQDTGTATTKEIVINRSAGAVGPERWMIGLGRPSSSSLVYNEATVTARVESQAAAPAFQSGQYFNPLRSGHGIFVDFAGDQWVSVWYTYREDGTPTWYYSQAAAPGASGIWNAPLFRVGWNGSQTTSTVVGDLVITPISATEMEFSYNLDGDAGSETLVRLGGGACPISAGQPLNATGHWFSPTLNGFGYSAQYEADQEIYVSYLYDAEGVARWLIGAKPWNEAVTTVPLEQLTGFCPTCGHMPTSSRFTGQLTRTIGTNDDGLRGLTNIAVSAPLLSPLAGAWNEARATALLSARKSCP</sequence>
<dbReference type="GO" id="GO:0008237">
    <property type="term" value="F:metallopeptidase activity"/>
    <property type="evidence" value="ECO:0007669"/>
    <property type="project" value="InterPro"/>
</dbReference>
<feature type="signal peptide" evidence="1">
    <location>
        <begin position="1"/>
        <end position="24"/>
    </location>
</feature>
<dbReference type="InterPro" id="IPR024079">
    <property type="entry name" value="MetalloPept_cat_dom_sf"/>
</dbReference>
<dbReference type="SUPFAM" id="SSF55486">
    <property type="entry name" value="Metalloproteases ('zincins'), catalytic domain"/>
    <property type="match status" value="1"/>
</dbReference>
<reference evidence="2 3" key="1">
    <citation type="submission" date="2013-09" db="EMBL/GenBank/DDBJ databases">
        <title>Genome sequencing of Arenimonas metalli.</title>
        <authorList>
            <person name="Chen F."/>
            <person name="Wang G."/>
        </authorList>
    </citation>
    <scope>NUCLEOTIDE SEQUENCE [LARGE SCALE GENOMIC DNA]</scope>
    <source>
        <strain evidence="2 3">CF5-1</strain>
    </source>
</reference>
<keyword evidence="3" id="KW-1185">Reference proteome</keyword>
<dbReference type="EMBL" id="AVCK01000009">
    <property type="protein sequence ID" value="KFN47521.1"/>
    <property type="molecule type" value="Genomic_DNA"/>
</dbReference>
<dbReference type="Proteomes" id="UP000029393">
    <property type="component" value="Unassembled WGS sequence"/>
</dbReference>
<dbReference type="eggNOG" id="COG1404">
    <property type="taxonomic scope" value="Bacteria"/>
</dbReference>
<dbReference type="Pfam" id="PF13583">
    <property type="entry name" value="Reprolysin_4"/>
    <property type="match status" value="1"/>
</dbReference>
<dbReference type="Gene3D" id="3.40.390.10">
    <property type="entry name" value="Collagenase (Catalytic Domain)"/>
    <property type="match status" value="1"/>
</dbReference>
<comment type="caution">
    <text evidence="2">The sequence shown here is derived from an EMBL/GenBank/DDBJ whole genome shotgun (WGS) entry which is preliminary data.</text>
</comment>
<organism evidence="2 3">
    <name type="scientific">Arenimonas metalli CF5-1</name>
    <dbReference type="NCBI Taxonomy" id="1384056"/>
    <lineage>
        <taxon>Bacteria</taxon>
        <taxon>Pseudomonadati</taxon>
        <taxon>Pseudomonadota</taxon>
        <taxon>Gammaproteobacteria</taxon>
        <taxon>Lysobacterales</taxon>
        <taxon>Lysobacteraceae</taxon>
        <taxon>Arenimonas</taxon>
    </lineage>
</organism>
<dbReference type="AlphaFoldDB" id="A0A091B727"/>
<proteinExistence type="predicted"/>
<evidence type="ECO:0000256" key="1">
    <source>
        <dbReference type="SAM" id="SignalP"/>
    </source>
</evidence>
<dbReference type="OrthoDB" id="1114329at2"/>
<keyword evidence="1" id="KW-0732">Signal</keyword>
<dbReference type="PATRIC" id="fig|1384056.3.peg.488"/>
<dbReference type="STRING" id="1384056.N787_08145"/>
<evidence type="ECO:0000313" key="2">
    <source>
        <dbReference type="EMBL" id="KFN47521.1"/>
    </source>
</evidence>
<gene>
    <name evidence="2" type="ORF">N787_08145</name>
</gene>
<dbReference type="RefSeq" id="WP_034210543.1">
    <property type="nucleotide sequence ID" value="NZ_AVCK01000009.1"/>
</dbReference>
<dbReference type="eggNOG" id="COG3291">
    <property type="taxonomic scope" value="Bacteria"/>
</dbReference>